<dbReference type="CDD" id="cd03505">
    <property type="entry name" value="Delta9-FADS-like"/>
    <property type="match status" value="1"/>
</dbReference>
<dbReference type="Proteomes" id="UP000030762">
    <property type="component" value="Unassembled WGS sequence"/>
</dbReference>
<feature type="transmembrane region" description="Helical" evidence="13">
    <location>
        <begin position="58"/>
        <end position="77"/>
    </location>
</feature>
<keyword evidence="11 12" id="KW-0275">Fatty acid biosynthesis</keyword>
<dbReference type="PANTHER" id="PTHR11351">
    <property type="entry name" value="ACYL-COA DESATURASE"/>
    <property type="match status" value="1"/>
</dbReference>
<evidence type="ECO:0000256" key="4">
    <source>
        <dbReference type="ARBA" id="ARBA00022692"/>
    </source>
</evidence>
<dbReference type="InParanoid" id="T0S166"/>
<evidence type="ECO:0000256" key="2">
    <source>
        <dbReference type="ARBA" id="ARBA00009295"/>
    </source>
</evidence>
<evidence type="ECO:0000256" key="9">
    <source>
        <dbReference type="ARBA" id="ARBA00023098"/>
    </source>
</evidence>
<dbReference type="GO" id="GO:0005506">
    <property type="term" value="F:iron ion binding"/>
    <property type="evidence" value="ECO:0007669"/>
    <property type="project" value="TreeGrafter"/>
</dbReference>
<dbReference type="GO" id="GO:0005789">
    <property type="term" value="C:endoplasmic reticulum membrane"/>
    <property type="evidence" value="ECO:0007669"/>
    <property type="project" value="TreeGrafter"/>
</dbReference>
<keyword evidence="7 12" id="KW-0560">Oxidoreductase</keyword>
<evidence type="ECO:0000256" key="6">
    <source>
        <dbReference type="ARBA" id="ARBA00022989"/>
    </source>
</evidence>
<dbReference type="OrthoDB" id="10260134at2759"/>
<comment type="similarity">
    <text evidence="2 12">Belongs to the fatty acid desaturase type 1 family.</text>
</comment>
<dbReference type="RefSeq" id="XP_008607537.1">
    <property type="nucleotide sequence ID" value="XM_008609315.1"/>
</dbReference>
<dbReference type="GO" id="GO:0006636">
    <property type="term" value="P:unsaturated fatty acid biosynthetic process"/>
    <property type="evidence" value="ECO:0007669"/>
    <property type="project" value="TreeGrafter"/>
</dbReference>
<comment type="domain">
    <text evidence="12">The histidine box domains are involved in binding the catalytic metal ions.</text>
</comment>
<evidence type="ECO:0000256" key="7">
    <source>
        <dbReference type="ARBA" id="ARBA00023002"/>
    </source>
</evidence>
<comment type="subcellular location">
    <subcellularLocation>
        <location evidence="1">Membrane</location>
        <topology evidence="1">Multi-pass membrane protein</topology>
    </subcellularLocation>
</comment>
<dbReference type="PANTHER" id="PTHR11351:SF31">
    <property type="entry name" value="DESATURASE 1, ISOFORM A-RELATED"/>
    <property type="match status" value="1"/>
</dbReference>
<proteinExistence type="inferred from homology"/>
<keyword evidence="9" id="KW-0443">Lipid metabolism</keyword>
<dbReference type="OMA" id="WHISFTT"/>
<dbReference type="STRING" id="1156394.T0S166"/>
<name>T0S166_SAPDV</name>
<evidence type="ECO:0000256" key="5">
    <source>
        <dbReference type="ARBA" id="ARBA00022832"/>
    </source>
</evidence>
<accession>T0S166</accession>
<dbReference type="eggNOG" id="KOG1600">
    <property type="taxonomic scope" value="Eukaryota"/>
</dbReference>
<dbReference type="GO" id="GO:0004768">
    <property type="term" value="F:stearoyl-CoA 9-desaturase activity"/>
    <property type="evidence" value="ECO:0007669"/>
    <property type="project" value="TreeGrafter"/>
</dbReference>
<dbReference type="VEuPathDB" id="FungiDB:SDRG_03678"/>
<protein>
    <submittedName>
        <fullName evidence="15">Stearoyl-CoA desaturase (Delta-9 desaturase)</fullName>
    </submittedName>
</protein>
<keyword evidence="8" id="KW-0408">Iron</keyword>
<dbReference type="InterPro" id="IPR005804">
    <property type="entry name" value="FA_desaturase_dom"/>
</dbReference>
<evidence type="ECO:0000256" key="12">
    <source>
        <dbReference type="RuleBase" id="RU000581"/>
    </source>
</evidence>
<evidence type="ECO:0000313" key="16">
    <source>
        <dbReference type="Proteomes" id="UP000030762"/>
    </source>
</evidence>
<evidence type="ECO:0000256" key="11">
    <source>
        <dbReference type="ARBA" id="ARBA00023160"/>
    </source>
</evidence>
<gene>
    <name evidence="15" type="ORF">SDRG_03678</name>
</gene>
<feature type="transmembrane region" description="Helical" evidence="13">
    <location>
        <begin position="83"/>
        <end position="102"/>
    </location>
</feature>
<dbReference type="EMBL" id="JH767140">
    <property type="protein sequence ID" value="EQC38713.1"/>
    <property type="molecule type" value="Genomic_DNA"/>
</dbReference>
<keyword evidence="16" id="KW-1185">Reference proteome</keyword>
<evidence type="ECO:0000256" key="13">
    <source>
        <dbReference type="SAM" id="Phobius"/>
    </source>
</evidence>
<keyword evidence="5" id="KW-0276">Fatty acid metabolism</keyword>
<keyword evidence="4 12" id="KW-0812">Transmembrane</keyword>
<comment type="cofactor">
    <cofactor evidence="12">
        <name>Fe(2+)</name>
        <dbReference type="ChEBI" id="CHEBI:29033"/>
    </cofactor>
</comment>
<dbReference type="AlphaFoldDB" id="T0S166"/>
<keyword evidence="6 13" id="KW-1133">Transmembrane helix</keyword>
<dbReference type="InterPro" id="IPR015876">
    <property type="entry name" value="Acyl-CoA_DS"/>
</dbReference>
<evidence type="ECO:0000256" key="10">
    <source>
        <dbReference type="ARBA" id="ARBA00023136"/>
    </source>
</evidence>
<evidence type="ECO:0000313" key="15">
    <source>
        <dbReference type="EMBL" id="EQC38713.1"/>
    </source>
</evidence>
<feature type="transmembrane region" description="Helical" evidence="13">
    <location>
        <begin position="203"/>
        <end position="222"/>
    </location>
</feature>
<evidence type="ECO:0000256" key="3">
    <source>
        <dbReference type="ARBA" id="ARBA00022516"/>
    </source>
</evidence>
<organism evidence="15 16">
    <name type="scientific">Saprolegnia diclina (strain VS20)</name>
    <dbReference type="NCBI Taxonomy" id="1156394"/>
    <lineage>
        <taxon>Eukaryota</taxon>
        <taxon>Sar</taxon>
        <taxon>Stramenopiles</taxon>
        <taxon>Oomycota</taxon>
        <taxon>Saprolegniomycetes</taxon>
        <taxon>Saprolegniales</taxon>
        <taxon>Saprolegniaceae</taxon>
        <taxon>Saprolegnia</taxon>
    </lineage>
</organism>
<evidence type="ECO:0000259" key="14">
    <source>
        <dbReference type="Pfam" id="PF00487"/>
    </source>
</evidence>
<sequence>MTSHAKGAKMLRGAKATCKRCDLVLGSHSAIRLTERKTILSTMAIAWKQHIQNANWPMVFYLTFCHALAIVGLVAIPQCSWQTLAFTFVLAELSGLGITGGAHRLWSHRAFKAHWTVRVFLMLCNMVANQGTVYHWSRDHRVHHKYSESEADPHNALRGMFFAHIGWLLVKKDPKVIEAGNKMKYDDLLELFEIRWQMAINPWGNLFMSFGFPMLVCHYWFGESLWNGLMVAGFLRYVVILHCTWLVNSAAHFYGETPYDPKIHPTENAIVALLAIGEGWHNWHHVFPYDYAASEFGIASQYNPTKLFIDICAYVGLVTNRKRALKAWEARRAKRETVDAFDIPDGYELKEGECEDAAPKAKAA</sequence>
<evidence type="ECO:0000256" key="1">
    <source>
        <dbReference type="ARBA" id="ARBA00004141"/>
    </source>
</evidence>
<reference evidence="15 16" key="1">
    <citation type="submission" date="2012-04" db="EMBL/GenBank/DDBJ databases">
        <title>The Genome Sequence of Saprolegnia declina VS20.</title>
        <authorList>
            <consortium name="The Broad Institute Genome Sequencing Platform"/>
            <person name="Russ C."/>
            <person name="Nusbaum C."/>
            <person name="Tyler B."/>
            <person name="van West P."/>
            <person name="Dieguez-Uribeondo J."/>
            <person name="de Bruijn I."/>
            <person name="Tripathy S."/>
            <person name="Jiang R."/>
            <person name="Young S.K."/>
            <person name="Zeng Q."/>
            <person name="Gargeya S."/>
            <person name="Fitzgerald M."/>
            <person name="Haas B."/>
            <person name="Abouelleil A."/>
            <person name="Alvarado L."/>
            <person name="Arachchi H.M."/>
            <person name="Berlin A."/>
            <person name="Chapman S.B."/>
            <person name="Goldberg J."/>
            <person name="Griggs A."/>
            <person name="Gujja S."/>
            <person name="Hansen M."/>
            <person name="Howarth C."/>
            <person name="Imamovic A."/>
            <person name="Larimer J."/>
            <person name="McCowen C."/>
            <person name="Montmayeur A."/>
            <person name="Murphy C."/>
            <person name="Neiman D."/>
            <person name="Pearson M."/>
            <person name="Priest M."/>
            <person name="Roberts A."/>
            <person name="Saif S."/>
            <person name="Shea T."/>
            <person name="Sisk P."/>
            <person name="Sykes S."/>
            <person name="Wortman J."/>
            <person name="Nusbaum C."/>
            <person name="Birren B."/>
        </authorList>
    </citation>
    <scope>NUCLEOTIDE SEQUENCE [LARGE SCALE GENOMIC DNA]</scope>
    <source>
        <strain evidence="15 16">VS20</strain>
    </source>
</reference>
<keyword evidence="10 13" id="KW-0472">Membrane</keyword>
<feature type="transmembrane region" description="Helical" evidence="13">
    <location>
        <begin position="234"/>
        <end position="254"/>
    </location>
</feature>
<dbReference type="Pfam" id="PF00487">
    <property type="entry name" value="FA_desaturase"/>
    <property type="match status" value="1"/>
</dbReference>
<dbReference type="GeneID" id="19944405"/>
<keyword evidence="3 12" id="KW-0444">Lipid biosynthesis</keyword>
<dbReference type="PRINTS" id="PR00075">
    <property type="entry name" value="FACDDSATRASE"/>
</dbReference>
<evidence type="ECO:0000256" key="8">
    <source>
        <dbReference type="ARBA" id="ARBA00023004"/>
    </source>
</evidence>
<feature type="domain" description="Fatty acid desaturase" evidence="14">
    <location>
        <begin position="80"/>
        <end position="289"/>
    </location>
</feature>